<feature type="compositionally biased region" description="Polar residues" evidence="5">
    <location>
        <begin position="1"/>
        <end position="13"/>
    </location>
</feature>
<dbReference type="PROSITE" id="PS50011">
    <property type="entry name" value="PROTEIN_KINASE_DOM"/>
    <property type="match status" value="1"/>
</dbReference>
<name>A0ABS0P4R6_9BRAD</name>
<dbReference type="Gene3D" id="1.10.510.10">
    <property type="entry name" value="Transferase(Phosphotransferase) domain 1"/>
    <property type="match status" value="1"/>
</dbReference>
<evidence type="ECO:0000256" key="4">
    <source>
        <dbReference type="ARBA" id="ARBA00022840"/>
    </source>
</evidence>
<dbReference type="Pfam" id="PF00069">
    <property type="entry name" value="Pkinase"/>
    <property type="match status" value="1"/>
</dbReference>
<keyword evidence="1" id="KW-0808">Transferase</keyword>
<evidence type="ECO:0000313" key="10">
    <source>
        <dbReference type="Proteomes" id="UP001194539"/>
    </source>
</evidence>
<accession>A0ABS0P4R6</accession>
<evidence type="ECO:0000256" key="5">
    <source>
        <dbReference type="SAM" id="MobiDB-lite"/>
    </source>
</evidence>
<evidence type="ECO:0000256" key="1">
    <source>
        <dbReference type="ARBA" id="ARBA00022679"/>
    </source>
</evidence>
<evidence type="ECO:0000256" key="2">
    <source>
        <dbReference type="ARBA" id="ARBA00022741"/>
    </source>
</evidence>
<dbReference type="RefSeq" id="WP_197967028.1">
    <property type="nucleotide sequence ID" value="NZ_JACEGD010000016.1"/>
</dbReference>
<dbReference type="SMART" id="SM00331">
    <property type="entry name" value="PP2C_SIG"/>
    <property type="match status" value="1"/>
</dbReference>
<dbReference type="PROSITE" id="PS00109">
    <property type="entry name" value="PROTEIN_KINASE_TYR"/>
    <property type="match status" value="1"/>
</dbReference>
<dbReference type="EMBL" id="JACEGD010000016">
    <property type="protein sequence ID" value="MBH5388256.1"/>
    <property type="molecule type" value="Genomic_DNA"/>
</dbReference>
<dbReference type="SUPFAM" id="SSF56112">
    <property type="entry name" value="Protein kinase-like (PK-like)"/>
    <property type="match status" value="1"/>
</dbReference>
<keyword evidence="6" id="KW-1133">Transmembrane helix</keyword>
<evidence type="ECO:0000259" key="8">
    <source>
        <dbReference type="PROSITE" id="PS51746"/>
    </source>
</evidence>
<evidence type="ECO:0000256" key="3">
    <source>
        <dbReference type="ARBA" id="ARBA00022777"/>
    </source>
</evidence>
<evidence type="ECO:0000313" key="9">
    <source>
        <dbReference type="EMBL" id="MBH5388256.1"/>
    </source>
</evidence>
<keyword evidence="10" id="KW-1185">Reference proteome</keyword>
<dbReference type="GO" id="GO:0016301">
    <property type="term" value="F:kinase activity"/>
    <property type="evidence" value="ECO:0007669"/>
    <property type="project" value="UniProtKB-KW"/>
</dbReference>
<protein>
    <submittedName>
        <fullName evidence="9">Bifunctional protein-serine/threonine kinase/phosphatase</fullName>
    </submittedName>
</protein>
<keyword evidence="6" id="KW-0472">Membrane</keyword>
<reference evidence="9 10" key="1">
    <citation type="submission" date="2020-07" db="EMBL/GenBank/DDBJ databases">
        <title>Bradyrhizobium diversity isolated from nodules of indigenous legumes of Western Australia.</title>
        <authorList>
            <person name="Klepa M.S."/>
        </authorList>
    </citation>
    <scope>NUCLEOTIDE SEQUENCE [LARGE SCALE GENOMIC DNA]</scope>
    <source>
        <strain evidence="9 10">CNPSo 4019</strain>
    </source>
</reference>
<feature type="domain" description="Protein kinase" evidence="7">
    <location>
        <begin position="274"/>
        <end position="534"/>
    </location>
</feature>
<dbReference type="CDD" id="cd14014">
    <property type="entry name" value="STKc_PknB_like"/>
    <property type="match status" value="1"/>
</dbReference>
<dbReference type="InterPro" id="IPR000719">
    <property type="entry name" value="Prot_kinase_dom"/>
</dbReference>
<keyword evidence="6" id="KW-0812">Transmembrane</keyword>
<evidence type="ECO:0000256" key="6">
    <source>
        <dbReference type="SAM" id="Phobius"/>
    </source>
</evidence>
<dbReference type="PANTHER" id="PTHR43289">
    <property type="entry name" value="MITOGEN-ACTIVATED PROTEIN KINASE KINASE KINASE 20-RELATED"/>
    <property type="match status" value="1"/>
</dbReference>
<dbReference type="InterPro" id="IPR011009">
    <property type="entry name" value="Kinase-like_dom_sf"/>
</dbReference>
<comment type="caution">
    <text evidence="9">The sequence shown here is derived from an EMBL/GenBank/DDBJ whole genome shotgun (WGS) entry which is preliminary data.</text>
</comment>
<evidence type="ECO:0000259" key="7">
    <source>
        <dbReference type="PROSITE" id="PS50011"/>
    </source>
</evidence>
<dbReference type="CDD" id="cd00143">
    <property type="entry name" value="PP2Cc"/>
    <property type="match status" value="1"/>
</dbReference>
<dbReference type="PROSITE" id="PS51746">
    <property type="entry name" value="PPM_2"/>
    <property type="match status" value="1"/>
</dbReference>
<proteinExistence type="predicted"/>
<dbReference type="InterPro" id="IPR036457">
    <property type="entry name" value="PPM-type-like_dom_sf"/>
</dbReference>
<keyword evidence="2" id="KW-0547">Nucleotide-binding</keyword>
<dbReference type="Gene3D" id="3.60.40.10">
    <property type="entry name" value="PPM-type phosphatase domain"/>
    <property type="match status" value="1"/>
</dbReference>
<sequence length="578" mass="64659">MTMTRGLQISVGQHSDKGRKPVNQDFHGVLIPEEPLLSLKGIAAVLADGISSSAVSQIASESAVKSFLMDYYCTSESWTVKTSARRVLDATNSWLHAQTRKSQYAYDRDKGYVCTLSAMVIKATTAHIFHVGDCRVYRVAGKALEQLTDDHRIIVSSEQTYLGRALGINPQLEIDYQAFEVEAGDTFLLATDGAYEFVDARFVTSALNEHAGDLDAAAKAIVEEAYRRGSDDNITVQILRIDAVPQREPAGIFNQTAQLPLPSLPEPRAIFDGYRIVREIHGSSRSHIYLAVDVETGEPVALKLPSVDLRDNAAYLKRFLMEEWIARRIDSPHVLKPRSQSRRRSYLYVATEFVEGQTLKQWMIDNPRPDLETVRGLVEQIAAGLRAFHRMEMLHQDLRPDNILVDKTGTAKIIDFGSVRVAGVAEAAPPDEANEILGTMQYTAPEYLLGQGGSPRSDMFSLAVICYQMLTGKLPYGTQVARIRRKADVRRLQYRPADDDRNVPAWVDGALRRALHPDPYKRHEDLSEFVHELRTPNPAYLDTRMTPLLERNPLMFWKVTSAALACAVIVLLAMLHAR</sequence>
<feature type="transmembrane region" description="Helical" evidence="6">
    <location>
        <begin position="554"/>
        <end position="575"/>
    </location>
</feature>
<dbReference type="SUPFAM" id="SSF81606">
    <property type="entry name" value="PP2C-like"/>
    <property type="match status" value="1"/>
</dbReference>
<keyword evidence="4" id="KW-0067">ATP-binding</keyword>
<dbReference type="InterPro" id="IPR001932">
    <property type="entry name" value="PPM-type_phosphatase-like_dom"/>
</dbReference>
<dbReference type="Proteomes" id="UP001194539">
    <property type="component" value="Unassembled WGS sequence"/>
</dbReference>
<organism evidence="9 10">
    <name type="scientific">Bradyrhizobium diversitatis</name>
    <dbReference type="NCBI Taxonomy" id="2755406"/>
    <lineage>
        <taxon>Bacteria</taxon>
        <taxon>Pseudomonadati</taxon>
        <taxon>Pseudomonadota</taxon>
        <taxon>Alphaproteobacteria</taxon>
        <taxon>Hyphomicrobiales</taxon>
        <taxon>Nitrobacteraceae</taxon>
        <taxon>Bradyrhizobium</taxon>
    </lineage>
</organism>
<dbReference type="InterPro" id="IPR008266">
    <property type="entry name" value="Tyr_kinase_AS"/>
</dbReference>
<feature type="domain" description="PPM-type phosphatase" evidence="8">
    <location>
        <begin position="10"/>
        <end position="241"/>
    </location>
</feature>
<dbReference type="PANTHER" id="PTHR43289:SF6">
    <property type="entry name" value="SERINE_THREONINE-PROTEIN KINASE NEKL-3"/>
    <property type="match status" value="1"/>
</dbReference>
<keyword evidence="3 9" id="KW-0418">Kinase</keyword>
<dbReference type="Pfam" id="PF13672">
    <property type="entry name" value="PP2C_2"/>
    <property type="match status" value="1"/>
</dbReference>
<feature type="region of interest" description="Disordered" evidence="5">
    <location>
        <begin position="1"/>
        <end position="20"/>
    </location>
</feature>
<gene>
    <name evidence="9" type="ORF">H1B27_18510</name>
</gene>
<dbReference type="SMART" id="SM00332">
    <property type="entry name" value="PP2Cc"/>
    <property type="match status" value="1"/>
</dbReference>